<dbReference type="Proteomes" id="UP000275267">
    <property type="component" value="Unassembled WGS sequence"/>
</dbReference>
<keyword evidence="3" id="KW-1185">Reference proteome</keyword>
<organism evidence="2 3">
    <name type="scientific">Panicum miliaceum</name>
    <name type="common">Proso millet</name>
    <name type="synonym">Broomcorn millet</name>
    <dbReference type="NCBI Taxonomy" id="4540"/>
    <lineage>
        <taxon>Eukaryota</taxon>
        <taxon>Viridiplantae</taxon>
        <taxon>Streptophyta</taxon>
        <taxon>Embryophyta</taxon>
        <taxon>Tracheophyta</taxon>
        <taxon>Spermatophyta</taxon>
        <taxon>Magnoliopsida</taxon>
        <taxon>Liliopsida</taxon>
        <taxon>Poales</taxon>
        <taxon>Poaceae</taxon>
        <taxon>PACMAD clade</taxon>
        <taxon>Panicoideae</taxon>
        <taxon>Panicodae</taxon>
        <taxon>Paniceae</taxon>
        <taxon>Panicinae</taxon>
        <taxon>Panicum</taxon>
        <taxon>Panicum sect. Panicum</taxon>
    </lineage>
</organism>
<evidence type="ECO:0000256" key="1">
    <source>
        <dbReference type="SAM" id="MobiDB-lite"/>
    </source>
</evidence>
<comment type="caution">
    <text evidence="2">The sequence shown here is derived from an EMBL/GenBank/DDBJ whole genome shotgun (WGS) entry which is preliminary data.</text>
</comment>
<proteinExistence type="predicted"/>
<reference evidence="3" key="1">
    <citation type="journal article" date="2019" name="Nat. Commun.">
        <title>The genome of broomcorn millet.</title>
        <authorList>
            <person name="Zou C."/>
            <person name="Miki D."/>
            <person name="Li D."/>
            <person name="Tang Q."/>
            <person name="Xiao L."/>
            <person name="Rajput S."/>
            <person name="Deng P."/>
            <person name="Jia W."/>
            <person name="Huang R."/>
            <person name="Zhang M."/>
            <person name="Sun Y."/>
            <person name="Hu J."/>
            <person name="Fu X."/>
            <person name="Schnable P.S."/>
            <person name="Li F."/>
            <person name="Zhang H."/>
            <person name="Feng B."/>
            <person name="Zhu X."/>
            <person name="Liu R."/>
            <person name="Schnable J.C."/>
            <person name="Zhu J.-K."/>
            <person name="Zhang H."/>
        </authorList>
    </citation>
    <scope>NUCLEOTIDE SEQUENCE [LARGE SCALE GENOMIC DNA]</scope>
</reference>
<feature type="region of interest" description="Disordered" evidence="1">
    <location>
        <begin position="138"/>
        <end position="202"/>
    </location>
</feature>
<dbReference type="AlphaFoldDB" id="A0A3L6R989"/>
<feature type="region of interest" description="Disordered" evidence="1">
    <location>
        <begin position="1"/>
        <end position="23"/>
    </location>
</feature>
<sequence length="202" mass="22182">MAGGKRGASKGKEESKAVTTAGDGWRPSVTRVVVMYSWVGRRMQPLQKRAKFGFEYLGVSDPSRFVAEPIQKSDAIRKVSRVLMGAETIPYIPKIYSAKEPPKQDVNLYRSMPPMPDIERPLHLQPLVYQVPICRPSYDPISSHNDQESDDSRTLAQVVKGKEGGSTPGDDLVLSHPRGPKAPTRKRKVSVSPVGGDIGTSK</sequence>
<protein>
    <submittedName>
        <fullName evidence="2">Uncharacterized protein</fullName>
    </submittedName>
</protein>
<name>A0A3L6R989_PANMI</name>
<gene>
    <name evidence="2" type="ORF">C2845_PM06G33700</name>
</gene>
<evidence type="ECO:0000313" key="2">
    <source>
        <dbReference type="EMBL" id="RLM99027.1"/>
    </source>
</evidence>
<evidence type="ECO:0000313" key="3">
    <source>
        <dbReference type="Proteomes" id="UP000275267"/>
    </source>
</evidence>
<accession>A0A3L6R989</accession>
<dbReference type="EMBL" id="PQIB02000009">
    <property type="protein sequence ID" value="RLM99027.1"/>
    <property type="molecule type" value="Genomic_DNA"/>
</dbReference>